<dbReference type="OrthoDB" id="36455at2759"/>
<evidence type="ECO:0000313" key="11">
    <source>
        <dbReference type="Proteomes" id="UP000039865"/>
    </source>
</evidence>
<sequence length="356" mass="38613">MVEAKNFRDELIANARAIVRPGYGILAADESTGTIGQRFAKIDVENTEENRRAYRELLFTTEGLEKHISGVILFEETLGQKTTDGVLFPELLQSKGIIPGIKVDKGLVIIPGTNEENATTGLDGLAERCQKYYSQGARFAKWRAVVKIGNGRPSLAAIIETAHTLARYAAICQANGLVPIVEPEILTDGDHSIEVCAEVSERVFRQCVQALQEQKLLLEGLLLKPNMVTQGATSTDKKSAAEIAWYTVRTLSRTIVPAIPGITFLSGGQSEEEATLNLNEMNKLDSKIRPWALSFSYGRALQSSTLKAWSGKPENVKAAQEALLTRARANSEATLGSYAGGAAGDSASQYVANYSY</sequence>
<evidence type="ECO:0000313" key="10">
    <source>
        <dbReference type="EMBL" id="CDW83208.1"/>
    </source>
</evidence>
<dbReference type="OMA" id="WRAVITI"/>
<evidence type="ECO:0000256" key="2">
    <source>
        <dbReference type="ARBA" id="ARBA00004714"/>
    </source>
</evidence>
<dbReference type="PROSITE" id="PS00158">
    <property type="entry name" value="ALDOLASE_CLASS_I"/>
    <property type="match status" value="1"/>
</dbReference>
<evidence type="ECO:0000256" key="4">
    <source>
        <dbReference type="ARBA" id="ARBA00013068"/>
    </source>
</evidence>
<keyword evidence="7" id="KW-0704">Schiff base</keyword>
<dbReference type="InterPro" id="IPR013785">
    <property type="entry name" value="Aldolase_TIM"/>
</dbReference>
<evidence type="ECO:0000256" key="1">
    <source>
        <dbReference type="ARBA" id="ARBA00000441"/>
    </source>
</evidence>
<dbReference type="NCBIfam" id="NF033379">
    <property type="entry name" value="FrucBisAld_I"/>
    <property type="match status" value="1"/>
</dbReference>
<comment type="catalytic activity">
    <reaction evidence="1 8">
        <text>beta-D-fructose 1,6-bisphosphate = D-glyceraldehyde 3-phosphate + dihydroxyacetone phosphate</text>
        <dbReference type="Rhea" id="RHEA:14729"/>
        <dbReference type="ChEBI" id="CHEBI:32966"/>
        <dbReference type="ChEBI" id="CHEBI:57642"/>
        <dbReference type="ChEBI" id="CHEBI:59776"/>
        <dbReference type="EC" id="4.1.2.13"/>
    </reaction>
</comment>
<organism evidence="10 11">
    <name type="scientific">Stylonychia lemnae</name>
    <name type="common">Ciliate</name>
    <dbReference type="NCBI Taxonomy" id="5949"/>
    <lineage>
        <taxon>Eukaryota</taxon>
        <taxon>Sar</taxon>
        <taxon>Alveolata</taxon>
        <taxon>Ciliophora</taxon>
        <taxon>Intramacronucleata</taxon>
        <taxon>Spirotrichea</taxon>
        <taxon>Stichotrichia</taxon>
        <taxon>Sporadotrichida</taxon>
        <taxon>Oxytrichidae</taxon>
        <taxon>Stylonychinae</taxon>
        <taxon>Stylonychia</taxon>
    </lineage>
</organism>
<comment type="pathway">
    <text evidence="2 9">Carbohydrate degradation; glycolysis; D-glyceraldehyde 3-phosphate and glycerone phosphate from D-glucose: step 4/4.</text>
</comment>
<dbReference type="CDD" id="cd00948">
    <property type="entry name" value="FBP_aldolase_I_a"/>
    <property type="match status" value="1"/>
</dbReference>
<dbReference type="InterPro" id="IPR029768">
    <property type="entry name" value="Aldolase_I_AS"/>
</dbReference>
<dbReference type="UniPathway" id="UPA00109">
    <property type="reaction ID" value="UER00183"/>
</dbReference>
<dbReference type="Pfam" id="PF00274">
    <property type="entry name" value="Glycolytic"/>
    <property type="match status" value="1"/>
</dbReference>
<evidence type="ECO:0000256" key="7">
    <source>
        <dbReference type="ARBA" id="ARBA00023270"/>
    </source>
</evidence>
<reference evidence="10 11" key="1">
    <citation type="submission" date="2014-06" db="EMBL/GenBank/DDBJ databases">
        <authorList>
            <person name="Swart Estienne"/>
        </authorList>
    </citation>
    <scope>NUCLEOTIDE SEQUENCE [LARGE SCALE GENOMIC DNA]</scope>
    <source>
        <strain evidence="10 11">130c</strain>
    </source>
</reference>
<dbReference type="InParanoid" id="A0A078AQL9"/>
<evidence type="ECO:0000256" key="5">
    <source>
        <dbReference type="ARBA" id="ARBA00023152"/>
    </source>
</evidence>
<evidence type="ECO:0000256" key="8">
    <source>
        <dbReference type="RuleBase" id="RU003994"/>
    </source>
</evidence>
<keyword evidence="11" id="KW-1185">Reference proteome</keyword>
<evidence type="ECO:0000256" key="6">
    <source>
        <dbReference type="ARBA" id="ARBA00023239"/>
    </source>
</evidence>
<dbReference type="EMBL" id="CCKQ01011639">
    <property type="protein sequence ID" value="CDW83208.1"/>
    <property type="molecule type" value="Genomic_DNA"/>
</dbReference>
<keyword evidence="6 8" id="KW-0456">Lyase</keyword>
<evidence type="ECO:0000256" key="3">
    <source>
        <dbReference type="ARBA" id="ARBA00010387"/>
    </source>
</evidence>
<dbReference type="PANTHER" id="PTHR11627">
    <property type="entry name" value="FRUCTOSE-BISPHOSPHATE ALDOLASE"/>
    <property type="match status" value="1"/>
</dbReference>
<proteinExistence type="inferred from homology"/>
<gene>
    <name evidence="10" type="primary">Contig16882.g17981</name>
    <name evidence="10" type="ORF">STYLEM_12250</name>
</gene>
<accession>A0A078AQL9</accession>
<keyword evidence="5 8" id="KW-0324">Glycolysis</keyword>
<name>A0A078AQL9_STYLE</name>
<dbReference type="FunCoup" id="A0A078AQL9">
    <property type="interactions" value="70"/>
</dbReference>
<dbReference type="Gene3D" id="3.20.20.70">
    <property type="entry name" value="Aldolase class I"/>
    <property type="match status" value="1"/>
</dbReference>
<comment type="similarity">
    <text evidence="3 8">Belongs to the class I fructose-bisphosphate aldolase family.</text>
</comment>
<evidence type="ECO:0000256" key="9">
    <source>
        <dbReference type="RuleBase" id="RU004257"/>
    </source>
</evidence>
<dbReference type="GO" id="GO:0006096">
    <property type="term" value="P:glycolytic process"/>
    <property type="evidence" value="ECO:0007669"/>
    <property type="project" value="UniProtKB-UniPathway"/>
</dbReference>
<dbReference type="InterPro" id="IPR000741">
    <property type="entry name" value="FBA_I"/>
</dbReference>
<dbReference type="EC" id="4.1.2.13" evidence="4 8"/>
<dbReference type="SUPFAM" id="SSF51569">
    <property type="entry name" value="Aldolase"/>
    <property type="match status" value="1"/>
</dbReference>
<dbReference type="GO" id="GO:0004332">
    <property type="term" value="F:fructose-bisphosphate aldolase activity"/>
    <property type="evidence" value="ECO:0007669"/>
    <property type="project" value="UniProtKB-EC"/>
</dbReference>
<protein>
    <recommendedName>
        <fullName evidence="4 8">Fructose-bisphosphate aldolase</fullName>
        <ecNumber evidence="4 8">4.1.2.13</ecNumber>
    </recommendedName>
</protein>
<dbReference type="AlphaFoldDB" id="A0A078AQL9"/>
<dbReference type="FunFam" id="3.20.20.70:FF:000140">
    <property type="entry name" value="Fructose-bisphosphate aldolase"/>
    <property type="match status" value="1"/>
</dbReference>
<dbReference type="Proteomes" id="UP000039865">
    <property type="component" value="Unassembled WGS sequence"/>
</dbReference>